<dbReference type="SUPFAM" id="SSF48726">
    <property type="entry name" value="Immunoglobulin"/>
    <property type="match status" value="4"/>
</dbReference>
<accession>A0A8J7PCX7</accession>
<dbReference type="SUPFAM" id="SSF52540">
    <property type="entry name" value="P-loop containing nucleoside triphosphate hydrolases"/>
    <property type="match status" value="1"/>
</dbReference>
<dbReference type="PANTHER" id="PTHR46484:SF1">
    <property type="entry name" value="SCHWANN CELL MYELIN PROTEIN-RELATED"/>
    <property type="match status" value="1"/>
</dbReference>
<dbReference type="Gene3D" id="3.80.10.10">
    <property type="entry name" value="Ribonuclease Inhibitor"/>
    <property type="match status" value="1"/>
</dbReference>
<feature type="domain" description="Ig-like" evidence="6">
    <location>
        <begin position="965"/>
        <end position="1053"/>
    </location>
</feature>
<keyword evidence="1" id="KW-0732">Signal</keyword>
<feature type="non-terminal residue" evidence="8">
    <location>
        <position position="1352"/>
    </location>
</feature>
<evidence type="ECO:0000256" key="2">
    <source>
        <dbReference type="ARBA" id="ARBA00022737"/>
    </source>
</evidence>
<dbReference type="GO" id="GO:0005524">
    <property type="term" value="F:ATP binding"/>
    <property type="evidence" value="ECO:0007669"/>
    <property type="project" value="UniProtKB-KW"/>
</dbReference>
<feature type="domain" description="NACHT" evidence="7">
    <location>
        <begin position="182"/>
        <end position="315"/>
    </location>
</feature>
<dbReference type="InterPro" id="IPR027417">
    <property type="entry name" value="P-loop_NTPase"/>
</dbReference>
<gene>
    <name evidence="8" type="primary">Nlrc3_3</name>
    <name evidence="8" type="ORF">GTO95_0010139</name>
</gene>
<keyword evidence="4" id="KW-0067">ATP-binding</keyword>
<dbReference type="InterPro" id="IPR036179">
    <property type="entry name" value="Ig-like_dom_sf"/>
</dbReference>
<protein>
    <submittedName>
        <fullName evidence="8">NLRC3 protein</fullName>
    </submittedName>
</protein>
<keyword evidence="9" id="KW-1185">Reference proteome</keyword>
<organism evidence="8 9">
    <name type="scientific">Atractosteus spatula</name>
    <name type="common">Alligator gar</name>
    <name type="synonym">Lepisosteus spatula</name>
    <dbReference type="NCBI Taxonomy" id="7917"/>
    <lineage>
        <taxon>Eukaryota</taxon>
        <taxon>Metazoa</taxon>
        <taxon>Chordata</taxon>
        <taxon>Craniata</taxon>
        <taxon>Vertebrata</taxon>
        <taxon>Euteleostomi</taxon>
        <taxon>Actinopterygii</taxon>
        <taxon>Neopterygii</taxon>
        <taxon>Holostei</taxon>
        <taxon>Semionotiformes</taxon>
        <taxon>Lepisosteidae</taxon>
        <taxon>Atractosteus</taxon>
    </lineage>
</organism>
<keyword evidence="2" id="KW-0677">Repeat</keyword>
<dbReference type="Gene3D" id="3.40.50.300">
    <property type="entry name" value="P-loop containing nucleotide triphosphate hydrolases"/>
    <property type="match status" value="1"/>
</dbReference>
<reference evidence="8" key="1">
    <citation type="journal article" date="2021" name="Cell">
        <title>Tracing the genetic footprints of vertebrate landing in non-teleost ray-finned fishes.</title>
        <authorList>
            <person name="Bi X."/>
            <person name="Wang K."/>
            <person name="Yang L."/>
            <person name="Pan H."/>
            <person name="Jiang H."/>
            <person name="Wei Q."/>
            <person name="Fang M."/>
            <person name="Yu H."/>
            <person name="Zhu C."/>
            <person name="Cai Y."/>
            <person name="He Y."/>
            <person name="Gan X."/>
            <person name="Zeng H."/>
            <person name="Yu D."/>
            <person name="Zhu Y."/>
            <person name="Jiang H."/>
            <person name="Qiu Q."/>
            <person name="Yang H."/>
            <person name="Zhang Y.E."/>
            <person name="Wang W."/>
            <person name="Zhu M."/>
            <person name="He S."/>
            <person name="Zhang G."/>
        </authorList>
    </citation>
    <scope>NUCLEOTIDE SEQUENCE</scope>
    <source>
        <strain evidence="8">Allg_001</strain>
    </source>
</reference>
<evidence type="ECO:0000259" key="7">
    <source>
        <dbReference type="PROSITE" id="PS50837"/>
    </source>
</evidence>
<dbReference type="Pfam" id="PF17779">
    <property type="entry name" value="WHD_NOD2"/>
    <property type="match status" value="1"/>
</dbReference>
<dbReference type="InterPro" id="IPR032675">
    <property type="entry name" value="LRR_dom_sf"/>
</dbReference>
<dbReference type="EMBL" id="JAAWVO010077268">
    <property type="protein sequence ID" value="MBN3325741.1"/>
    <property type="molecule type" value="Genomic_DNA"/>
</dbReference>
<dbReference type="InterPro" id="IPR041075">
    <property type="entry name" value="NOD1/2_WH"/>
</dbReference>
<keyword evidence="5" id="KW-1015">Disulfide bond</keyword>
<evidence type="ECO:0000256" key="1">
    <source>
        <dbReference type="ARBA" id="ARBA00022729"/>
    </source>
</evidence>
<evidence type="ECO:0000256" key="5">
    <source>
        <dbReference type="ARBA" id="ARBA00023157"/>
    </source>
</evidence>
<dbReference type="SUPFAM" id="SSF52047">
    <property type="entry name" value="RNI-like"/>
    <property type="match status" value="1"/>
</dbReference>
<evidence type="ECO:0000256" key="4">
    <source>
        <dbReference type="ARBA" id="ARBA00022840"/>
    </source>
</evidence>
<dbReference type="Gene3D" id="2.60.40.10">
    <property type="entry name" value="Immunoglobulins"/>
    <property type="match status" value="4"/>
</dbReference>
<evidence type="ECO:0000313" key="9">
    <source>
        <dbReference type="Proteomes" id="UP000736164"/>
    </source>
</evidence>
<dbReference type="InterPro" id="IPR007111">
    <property type="entry name" value="NACHT_NTPase"/>
</dbReference>
<dbReference type="Pfam" id="PF05729">
    <property type="entry name" value="NACHT"/>
    <property type="match status" value="1"/>
</dbReference>
<dbReference type="Pfam" id="PF13516">
    <property type="entry name" value="LRR_6"/>
    <property type="match status" value="1"/>
</dbReference>
<dbReference type="PROSITE" id="PS50837">
    <property type="entry name" value="NACHT"/>
    <property type="match status" value="1"/>
</dbReference>
<dbReference type="Proteomes" id="UP000736164">
    <property type="component" value="Unassembled WGS sequence"/>
</dbReference>
<evidence type="ECO:0000256" key="3">
    <source>
        <dbReference type="ARBA" id="ARBA00022741"/>
    </source>
</evidence>
<proteinExistence type="predicted"/>
<dbReference type="PANTHER" id="PTHR46484">
    <property type="entry name" value="SI:CH211-171H4.5-RELATED"/>
    <property type="match status" value="1"/>
</dbReference>
<dbReference type="Pfam" id="PF17776">
    <property type="entry name" value="NLRC4_HD2"/>
    <property type="match status" value="1"/>
</dbReference>
<dbReference type="PROSITE" id="PS50835">
    <property type="entry name" value="IG_LIKE"/>
    <property type="match status" value="1"/>
</dbReference>
<feature type="non-terminal residue" evidence="8">
    <location>
        <position position="1"/>
    </location>
</feature>
<keyword evidence="3" id="KW-0547">Nucleotide-binding</keyword>
<dbReference type="InterPro" id="IPR001611">
    <property type="entry name" value="Leu-rich_rpt"/>
</dbReference>
<dbReference type="InterPro" id="IPR041267">
    <property type="entry name" value="NLRP_HD2"/>
</dbReference>
<evidence type="ECO:0000259" key="6">
    <source>
        <dbReference type="PROSITE" id="PS50835"/>
    </source>
</evidence>
<comment type="caution">
    <text evidence="8">The sequence shown here is derived from an EMBL/GenBank/DDBJ whole genome shotgun (WGS) entry which is preliminary data.</text>
</comment>
<dbReference type="InterPro" id="IPR007110">
    <property type="entry name" value="Ig-like_dom"/>
</dbReference>
<name>A0A8J7PCX7_ATRSP</name>
<evidence type="ECO:0000313" key="8">
    <source>
        <dbReference type="EMBL" id="MBN3325741.1"/>
    </source>
</evidence>
<dbReference type="InterPro" id="IPR013783">
    <property type="entry name" value="Ig-like_fold"/>
</dbReference>
<sequence>MLEMIWKDDSGCRKFMKVLREVQDYYPPELEAWLNEHYREPEKPAPAKPNEEKKPKCSLLSILKPKVKKYSLPQASKDEDSKVAGTPRQAQFKVPLITHKKNILKRTEKIVDHVDDEQSRTHIEIRYTDLFVTEEDDKTEVNQHEYFSLANRRARIYNHQKFQRIQPQELLSADPLTRKIPKRVKVKGIAGIGKSIAMQRVIHEWALGISMRNFTCVFDFTFRELNLITSKVSLLDLLSSRFDHLKGILPDLLKAPKSVLFLLDGLDEFKYRLNFEDQEKLINVDTKVPVQELVVSLIKASLLPEASVIITTRPSTNIPKKFFQKSAIILGFEKKQVEEYCSKFYKDSQVAQRVCNYIIENDNLFGLSFIPLYCYIICMALSNIFNSLNNPKKPFELSPPKTVSEVYYCYLYTVIRHHALKDEKKDASKKHIFSMVKMELMNLGKLAYHNLLSSKILFDKKDLETFGIKPKNLHSTFLSQILIRVKEEQVEMFSFFHMTIQEHLAALYCVVNLGEEDILEGLDLWFFGTSPNNTTKEILCDSTRLLDRDKLENLQMFTRFFMGLVKARLEGNLTGLAEILSNTILNSLSQWFKCQFSKEVPNPKTLNLLHCLMELQQDSVAKEVSPEIKRLNLFKMTLNIVDCAALYYILQYSPNKLEELNLGYANIGYQGLRRLRPILHKCESLFLRYNCLDKEAAILESSILRSPDCCVKKLFMCGNNIGSEGVLELWTALEKNNTVEELYLDITGFTEKGTENIVSCLSQNRTLKTLTIVGNDIGEQGKQRMRDLSKRRSSLKIIGNFVDDMGLLDAYLGWVEELKVDRDQMDSVKNVDALQSVLQGFFLIPVSKAWQVTMPQEVIAMEGSCAVIPCQTSPYQKAVWYLYKKIGYPKVYDQSDVGGVIDQFRGRTSLIGDTQQGNCSLKISNVKPSENQIQLYVWINPDETYNQRFYDRTVRITVIKQEDKPQLWVQHLIVNGFSFSANCSTLHTCAVSPPSFSWNMIPASVTVTQTEESKGVLKSTAILKMKASSTYNGKELVCTVQHNGGKRASKAITLNVLFSCLHLKEKAETQIRFSKVCQGLENFDFLNQISCYHVKIIQPLFNVKVFKPFRWFKAVSMGVLKIQLAIFVILIHLCDGWTVTLPKHMTGLRGSCMVIPCSFDYSSDPPKNFIVVWYQYAGRGYPLVFDERNPNNVIDKFRQRTKLVGNVDARNCSLKITGLDMSHHKEKIYPWVDPDYISWRIYAFYDTNVELRIQNDPPEPEITLEGPSKEGELMSVRCSTYHSCPDTPPSFSFTGPEGQVKISHMPAYEGVWRSTAVLTWTAKRTDEKVLCNVTHPGLRSASFQLSLNIECE</sequence>